<dbReference type="EMBL" id="CAJOBA010004866">
    <property type="protein sequence ID" value="CAF3726043.1"/>
    <property type="molecule type" value="Genomic_DNA"/>
</dbReference>
<dbReference type="EMBL" id="CAJNOQ010005950">
    <property type="protein sequence ID" value="CAF1117459.1"/>
    <property type="molecule type" value="Genomic_DNA"/>
</dbReference>
<dbReference type="AlphaFoldDB" id="A0A814QBQ2"/>
<dbReference type="Proteomes" id="UP000682733">
    <property type="component" value="Unassembled WGS sequence"/>
</dbReference>
<dbReference type="Pfam" id="PF16209">
    <property type="entry name" value="PhoLip_ATPase_N"/>
    <property type="match status" value="1"/>
</dbReference>
<gene>
    <name evidence="3" type="ORF">GPM918_LOCUS19526</name>
    <name evidence="2" type="ORF">OVA965_LOCUS12205</name>
    <name evidence="5" type="ORF">SRO942_LOCUS19522</name>
    <name evidence="4" type="ORF">TMI583_LOCUS12209</name>
</gene>
<organism evidence="3 6">
    <name type="scientific">Didymodactylos carnosus</name>
    <dbReference type="NCBI Taxonomy" id="1234261"/>
    <lineage>
        <taxon>Eukaryota</taxon>
        <taxon>Metazoa</taxon>
        <taxon>Spiralia</taxon>
        <taxon>Gnathifera</taxon>
        <taxon>Rotifera</taxon>
        <taxon>Eurotatoria</taxon>
        <taxon>Bdelloidea</taxon>
        <taxon>Philodinida</taxon>
        <taxon>Philodinidae</taxon>
        <taxon>Didymodactylos</taxon>
    </lineage>
</organism>
<dbReference type="GO" id="GO:0140326">
    <property type="term" value="F:ATPase-coupled intramembrane lipid transporter activity"/>
    <property type="evidence" value="ECO:0007669"/>
    <property type="project" value="TreeGrafter"/>
</dbReference>
<evidence type="ECO:0000259" key="1">
    <source>
        <dbReference type="Pfam" id="PF16209"/>
    </source>
</evidence>
<dbReference type="PANTHER" id="PTHR24092">
    <property type="entry name" value="PROBABLE PHOSPHOLIPID-TRANSPORTING ATPASE"/>
    <property type="match status" value="1"/>
</dbReference>
<dbReference type="Proteomes" id="UP000663829">
    <property type="component" value="Unassembled WGS sequence"/>
</dbReference>
<evidence type="ECO:0000313" key="4">
    <source>
        <dbReference type="EMBL" id="CAF3726043.1"/>
    </source>
</evidence>
<evidence type="ECO:0000313" key="6">
    <source>
        <dbReference type="Proteomes" id="UP000663829"/>
    </source>
</evidence>
<protein>
    <recommendedName>
        <fullName evidence="1">P-type ATPase N-terminal domain-containing protein</fullName>
    </recommendedName>
</protein>
<name>A0A814QBQ2_9BILA</name>
<dbReference type="InterPro" id="IPR032631">
    <property type="entry name" value="P-type_ATPase_N"/>
</dbReference>
<dbReference type="GO" id="GO:0005886">
    <property type="term" value="C:plasma membrane"/>
    <property type="evidence" value="ECO:0007669"/>
    <property type="project" value="TreeGrafter"/>
</dbReference>
<dbReference type="OrthoDB" id="377733at2759"/>
<accession>A0A814QBQ2</accession>
<dbReference type="EMBL" id="CAJNOK010004861">
    <property type="protein sequence ID" value="CAF0952006.1"/>
    <property type="molecule type" value="Genomic_DNA"/>
</dbReference>
<dbReference type="Proteomes" id="UP000677228">
    <property type="component" value="Unassembled WGS sequence"/>
</dbReference>
<keyword evidence="6" id="KW-1185">Reference proteome</keyword>
<proteinExistence type="predicted"/>
<evidence type="ECO:0000313" key="2">
    <source>
        <dbReference type="EMBL" id="CAF0952006.1"/>
    </source>
</evidence>
<dbReference type="Proteomes" id="UP000681722">
    <property type="component" value="Unassembled WGS sequence"/>
</dbReference>
<comment type="caution">
    <text evidence="3">The sequence shown here is derived from an EMBL/GenBank/DDBJ whole genome shotgun (WGS) entry which is preliminary data.</text>
</comment>
<evidence type="ECO:0000313" key="3">
    <source>
        <dbReference type="EMBL" id="CAF1117459.1"/>
    </source>
</evidence>
<feature type="domain" description="P-type ATPase N-terminal" evidence="1">
    <location>
        <begin position="58"/>
        <end position="110"/>
    </location>
</feature>
<reference evidence="3" key="1">
    <citation type="submission" date="2021-02" db="EMBL/GenBank/DDBJ databases">
        <authorList>
            <person name="Nowell W R."/>
        </authorList>
    </citation>
    <scope>NUCLEOTIDE SEQUENCE</scope>
</reference>
<evidence type="ECO:0000313" key="5">
    <source>
        <dbReference type="EMBL" id="CAF3881249.1"/>
    </source>
</evidence>
<dbReference type="GO" id="GO:0045332">
    <property type="term" value="P:phospholipid translocation"/>
    <property type="evidence" value="ECO:0007669"/>
    <property type="project" value="TreeGrafter"/>
</dbReference>
<sequence>MFHRKRKSPSLRNVRGSTNSLVTNGIQLPLCNRENYNVYHNIPSTNESSLWIAIKSRQKRTLQSNRVRTTRYNIITFLPKNLFNQFQRLANIYFAILIDLNWVPLLNTLSENVNTDSTVFLLLKF</sequence>
<dbReference type="EMBL" id="CAJOBC010005949">
    <property type="protein sequence ID" value="CAF3881249.1"/>
    <property type="molecule type" value="Genomic_DNA"/>
</dbReference>